<dbReference type="EMBL" id="OBDY01000028">
    <property type="protein sequence ID" value="SNY65254.1"/>
    <property type="molecule type" value="Genomic_DNA"/>
</dbReference>
<keyword evidence="2" id="KW-1185">Reference proteome</keyword>
<dbReference type="Proteomes" id="UP000219612">
    <property type="component" value="Unassembled WGS sequence"/>
</dbReference>
<dbReference type="RefSeq" id="WP_143235275.1">
    <property type="nucleotide sequence ID" value="NZ_OBDY01000028.1"/>
</dbReference>
<reference evidence="1 2" key="1">
    <citation type="submission" date="2017-09" db="EMBL/GenBank/DDBJ databases">
        <authorList>
            <person name="Ehlers B."/>
            <person name="Leendertz F.H."/>
        </authorList>
    </citation>
    <scope>NUCLEOTIDE SEQUENCE [LARGE SCALE GENOMIC DNA]</scope>
    <source>
        <strain evidence="1 2">CGMCC 4.6857</strain>
    </source>
</reference>
<accession>A0A285JY45</accession>
<organism evidence="1 2">
    <name type="scientific">Paractinoplanes atraurantiacus</name>
    <dbReference type="NCBI Taxonomy" id="1036182"/>
    <lineage>
        <taxon>Bacteria</taxon>
        <taxon>Bacillati</taxon>
        <taxon>Actinomycetota</taxon>
        <taxon>Actinomycetes</taxon>
        <taxon>Micromonosporales</taxon>
        <taxon>Micromonosporaceae</taxon>
        <taxon>Paractinoplanes</taxon>
    </lineage>
</organism>
<protein>
    <submittedName>
        <fullName evidence="1">Uncharacterized protein</fullName>
    </submittedName>
</protein>
<gene>
    <name evidence="1" type="ORF">SAMN05421748_12812</name>
</gene>
<evidence type="ECO:0000313" key="1">
    <source>
        <dbReference type="EMBL" id="SNY65254.1"/>
    </source>
</evidence>
<name>A0A285JY45_9ACTN</name>
<sequence>MAEWCRSCGGESTGDEVCGDCGVPLDPPAPGGERTVRGVLRRRSAPRLGGAPLGARRAAAIDLIAQGRPLPAELDLTDHEIAWYRAHAAVNGGDLTAALDQMAKLPETGYAARVGLLLSVFPALLATRDCWPAAVAVLAPFVSGSDDAAAMVAVLGRTTPDVVDVARRYAGRSFGEGRRARALTAYERAVTGEADSVPGDLVPLLAPALLDRLAVAGVLSDLPDGLPEPAATSLRCRLGLATAEQTAEAGFAAEAARRAYLTGEAPGDRLGDGPDVRHYRALHDYVTTRRLREEDLRPGAREVIRLTDAVTIGFAGRRSVPDEVAADPTTWPRLWPNAAQGKLYPADGVAQRHPRFVLWLELCTAYPALRGGLWPEALRIAGRVGEAAQDPALRAEARNVAAYAYWQLGRVDDALRELGEAKGAGFAVNAMLVASSRNAAAALPHLAQIMRLAEDDQLREAAVRRVIEHDEPSATLVAIIRAALDLTVDDDLHQQLLALSFRHDRAWLATAPLPARRRDDRYFQALAAYEEEPSTAGLGEIAAALADLWRRPGRPAWVETETRRLTAGLAGLPETVDALRAVETLAQAGMLSLADRIRYRAFAGARQIATAEWSPRLGRPLPGEAALARAVDEYWQRSGELEADVLATVEESLAEDVRWAALTIGNTAIRFWNAFDKRMATLAQSAGRTWEENQPNEAARRQLVKDLEAHVDRSERLLRLTDGLTVDPQFRKDMRAFHDKARTTIPYLRRRTV</sequence>
<dbReference type="AlphaFoldDB" id="A0A285JY45"/>
<proteinExistence type="predicted"/>
<evidence type="ECO:0000313" key="2">
    <source>
        <dbReference type="Proteomes" id="UP000219612"/>
    </source>
</evidence>